<evidence type="ECO:0000313" key="5">
    <source>
        <dbReference type="Proteomes" id="UP000502677"/>
    </source>
</evidence>
<proteinExistence type="predicted"/>
<dbReference type="Proteomes" id="UP000502677">
    <property type="component" value="Chromosome"/>
</dbReference>
<evidence type="ECO:0000313" key="4">
    <source>
        <dbReference type="EMBL" id="QIK64559.1"/>
    </source>
</evidence>
<dbReference type="EMBL" id="CP049863">
    <property type="protein sequence ID" value="QIK64559.1"/>
    <property type="molecule type" value="Genomic_DNA"/>
</dbReference>
<feature type="transmembrane region" description="Helical" evidence="1">
    <location>
        <begin position="6"/>
        <end position="27"/>
    </location>
</feature>
<organism evidence="4 5">
    <name type="scientific">Leucobacter viscericola</name>
    <dbReference type="NCBI Taxonomy" id="2714935"/>
    <lineage>
        <taxon>Bacteria</taxon>
        <taxon>Bacillati</taxon>
        <taxon>Actinomycetota</taxon>
        <taxon>Actinomycetes</taxon>
        <taxon>Micrococcales</taxon>
        <taxon>Microbacteriaceae</taxon>
        <taxon>Leucobacter</taxon>
    </lineage>
</organism>
<evidence type="ECO:0000313" key="2">
    <source>
        <dbReference type="EMBL" id="QIK61781.1"/>
    </source>
</evidence>
<dbReference type="KEGG" id="lvi:G7068_16050"/>
<dbReference type="RefSeq" id="WP_166287167.1">
    <property type="nucleotide sequence ID" value="NZ_CP049863.1"/>
</dbReference>
<accession>A0A6G7XJF1</accession>
<dbReference type="KEGG" id="lvi:G7068_13695"/>
<gene>
    <name evidence="2" type="ORF">G7068_00070</name>
    <name evidence="3" type="ORF">G7068_13695</name>
    <name evidence="4" type="ORF">G7068_16050</name>
</gene>
<keyword evidence="1" id="KW-1133">Transmembrane helix</keyword>
<name>A0A6G7XJF1_9MICO</name>
<evidence type="ECO:0000256" key="1">
    <source>
        <dbReference type="SAM" id="Phobius"/>
    </source>
</evidence>
<sequence>MSVTVALMLSALPFAIVAFGGLVNAGVESGIDDRKATTSARVAVWCGSVAVTLFIAGLWAGVEW</sequence>
<reference evidence="4 5" key="1">
    <citation type="submission" date="2020-03" db="EMBL/GenBank/DDBJ databases">
        <title>Leucobacter sp. nov., isolated from beetles.</title>
        <authorList>
            <person name="Hyun D.-W."/>
            <person name="Bae J.-W."/>
        </authorList>
    </citation>
    <scope>NUCLEOTIDE SEQUENCE [LARGE SCALE GENOMIC DNA]</scope>
    <source>
        <strain evidence="4 5">HDW9C</strain>
    </source>
</reference>
<dbReference type="KEGG" id="lvi:G7068_00070"/>
<keyword evidence="1" id="KW-0812">Transmembrane</keyword>
<feature type="transmembrane region" description="Helical" evidence="1">
    <location>
        <begin position="39"/>
        <end position="62"/>
    </location>
</feature>
<protein>
    <submittedName>
        <fullName evidence="4">Uncharacterized protein</fullName>
    </submittedName>
</protein>
<dbReference type="EMBL" id="CP049863">
    <property type="protein sequence ID" value="QIK61781.1"/>
    <property type="molecule type" value="Genomic_DNA"/>
</dbReference>
<keyword evidence="1" id="KW-0472">Membrane</keyword>
<dbReference type="EMBL" id="CP049863">
    <property type="protein sequence ID" value="QIK64132.1"/>
    <property type="molecule type" value="Genomic_DNA"/>
</dbReference>
<keyword evidence="5" id="KW-1185">Reference proteome</keyword>
<evidence type="ECO:0000313" key="3">
    <source>
        <dbReference type="EMBL" id="QIK64132.1"/>
    </source>
</evidence>
<dbReference type="AlphaFoldDB" id="A0A6G7XJF1"/>